<organism evidence="2 3">
    <name type="scientific">Aureibaculum algae</name>
    <dbReference type="NCBI Taxonomy" id="2584122"/>
    <lineage>
        <taxon>Bacteria</taxon>
        <taxon>Pseudomonadati</taxon>
        <taxon>Bacteroidota</taxon>
        <taxon>Flavobacteriia</taxon>
        <taxon>Flavobacteriales</taxon>
        <taxon>Flavobacteriaceae</taxon>
        <taxon>Aureibaculum</taxon>
    </lineage>
</organism>
<evidence type="ECO:0000313" key="3">
    <source>
        <dbReference type="Proteomes" id="UP000306229"/>
    </source>
</evidence>
<keyword evidence="3" id="KW-1185">Reference proteome</keyword>
<evidence type="ECO:0008006" key="4">
    <source>
        <dbReference type="Google" id="ProtNLM"/>
    </source>
</evidence>
<keyword evidence="1" id="KW-0732">Signal</keyword>
<name>A0A5B7TVP5_9FLAO</name>
<dbReference type="RefSeq" id="WP_138950239.1">
    <property type="nucleotide sequence ID" value="NZ_CP040749.1"/>
</dbReference>
<dbReference type="Proteomes" id="UP000306229">
    <property type="component" value="Chromosome"/>
</dbReference>
<evidence type="ECO:0000256" key="1">
    <source>
        <dbReference type="SAM" id="SignalP"/>
    </source>
</evidence>
<gene>
    <name evidence="2" type="ORF">FF125_13380</name>
</gene>
<accession>A0A5B7TVP5</accession>
<dbReference type="EMBL" id="CP040749">
    <property type="protein sequence ID" value="QCX39381.1"/>
    <property type="molecule type" value="Genomic_DNA"/>
</dbReference>
<dbReference type="KEGG" id="fbe:FF125_13380"/>
<feature type="chain" id="PRO_5022994265" description="Cardiolipin synthetase" evidence="1">
    <location>
        <begin position="20"/>
        <end position="209"/>
    </location>
</feature>
<proteinExistence type="predicted"/>
<feature type="signal peptide" evidence="1">
    <location>
        <begin position="1"/>
        <end position="19"/>
    </location>
</feature>
<dbReference type="PROSITE" id="PS51257">
    <property type="entry name" value="PROKAR_LIPOPROTEIN"/>
    <property type="match status" value="1"/>
</dbReference>
<reference evidence="2 3" key="1">
    <citation type="submission" date="2019-05" db="EMBL/GenBank/DDBJ databases">
        <title>Algicella ahnfeltiae gen. nov., sp. nov., a novel marine bacterium of the family Flavobacteriaceae isolated from a red alga.</title>
        <authorList>
            <person name="Nedashkovskaya O.I."/>
            <person name="Kukhlevskiy A.D."/>
            <person name="Kim S.-G."/>
            <person name="Zhukova N.V."/>
            <person name="Mikhailov V.V."/>
        </authorList>
    </citation>
    <scope>NUCLEOTIDE SEQUENCE [LARGE SCALE GENOMIC DNA]</scope>
    <source>
        <strain evidence="2 3">10Alg115</strain>
    </source>
</reference>
<evidence type="ECO:0000313" key="2">
    <source>
        <dbReference type="EMBL" id="QCX39381.1"/>
    </source>
</evidence>
<protein>
    <recommendedName>
        <fullName evidence="4">Cardiolipin synthetase</fullName>
    </recommendedName>
</protein>
<dbReference type="OrthoDB" id="6077795at2"/>
<dbReference type="AlphaFoldDB" id="A0A5B7TVP5"/>
<sequence length="209" mass="24613">MKKIISILLGFILVSCSSAELVNNWKNPDIDSFAPAKILIIGMTSNDEARQKFEEKLKQKYQSRGVEAVTSYELFDESLMSYRRSEDDLIMLEDSLIKDGFDSVLLTKVAGVEDRTAFFNKFDKDTNYGFKYDYYNNQEIYFNRNYYDEYKVYHVETSLYCICKTEERTLIWKGYIDIIDPNSINETVKDYINLVLFVLEEQNLIQKNE</sequence>